<evidence type="ECO:0000259" key="10">
    <source>
        <dbReference type="PROSITE" id="PS50208"/>
    </source>
</evidence>
<dbReference type="SUPFAM" id="SSF47986">
    <property type="entry name" value="DEATH domain"/>
    <property type="match status" value="1"/>
</dbReference>
<sequence length="403" mass="46589">MDPRDKEKIQQNYKALISSTKWNAQLRSELVTRKIFTEKLFAQLKFDQDPNIEALFAKVQKRGPSAFQNLVEALRDSQNLASAQILDPTISLHVDIRLSNNLLNPGIPVQHPKDFDQPLDIRVKVTGLNISPLREAYEMSSLPKGQCLIIDIEDFKNDLHPRRKGSHVDSTNLAVLFSQLGFQVKVTRNLTYSKLNVEITEFASSEKHVKGSMCIVIFLSHGTNDYLYTADGKKIEREWLLKQFNNEYCEWLQGKPKFFMFQACRGDDFDYGSKSKKVNTDETDAVPINNESNNFIKTPSWEDYLIANATIPGYVAHRNTQRGSWFVECVCQVFMEHAHDTDIRDMLDKVGLKMRNNYESRFGTFQTSTHESRHFYKKLYFNPTDYEGTIEYVNDVIQKEIQV</sequence>
<dbReference type="PROSITE" id="PS50208">
    <property type="entry name" value="CASPASE_P20"/>
    <property type="match status" value="1"/>
</dbReference>
<evidence type="ECO:0000256" key="4">
    <source>
        <dbReference type="ARBA" id="ARBA00022801"/>
    </source>
</evidence>
<comment type="caution">
    <text evidence="11">The sequence shown here is derived from an EMBL/GenBank/DDBJ whole genome shotgun (WGS) entry which is preliminary data.</text>
</comment>
<feature type="domain" description="Caspase family p10" evidence="9">
    <location>
        <begin position="294"/>
        <end position="383"/>
    </location>
</feature>
<evidence type="ECO:0000256" key="3">
    <source>
        <dbReference type="ARBA" id="ARBA00022703"/>
    </source>
</evidence>
<evidence type="ECO:0000313" key="12">
    <source>
        <dbReference type="Proteomes" id="UP000318571"/>
    </source>
</evidence>
<dbReference type="GO" id="GO:0006508">
    <property type="term" value="P:proteolysis"/>
    <property type="evidence" value="ECO:0007669"/>
    <property type="project" value="UniProtKB-KW"/>
</dbReference>
<dbReference type="EMBL" id="VCGU01000002">
    <property type="protein sequence ID" value="TRY79136.1"/>
    <property type="molecule type" value="Genomic_DNA"/>
</dbReference>
<dbReference type="Pfam" id="PF00656">
    <property type="entry name" value="Peptidase_C14"/>
    <property type="match status" value="1"/>
</dbReference>
<dbReference type="Gene3D" id="1.10.533.10">
    <property type="entry name" value="Death Domain, Fas"/>
    <property type="match status" value="1"/>
</dbReference>
<dbReference type="GO" id="GO:0004197">
    <property type="term" value="F:cysteine-type endopeptidase activity"/>
    <property type="evidence" value="ECO:0007669"/>
    <property type="project" value="InterPro"/>
</dbReference>
<dbReference type="STRING" id="6832.A0A553PN85"/>
<evidence type="ECO:0000313" key="11">
    <source>
        <dbReference type="EMBL" id="TRY79136.1"/>
    </source>
</evidence>
<dbReference type="PRINTS" id="PR00376">
    <property type="entry name" value="IL1BCENZYME"/>
</dbReference>
<feature type="active site" evidence="7">
    <location>
        <position position="264"/>
    </location>
</feature>
<evidence type="ECO:0000256" key="5">
    <source>
        <dbReference type="ARBA" id="ARBA00022807"/>
    </source>
</evidence>
<comment type="similarity">
    <text evidence="1 8">Belongs to the peptidase C14A family.</text>
</comment>
<dbReference type="InterPro" id="IPR033139">
    <property type="entry name" value="Caspase_cys_AS"/>
</dbReference>
<dbReference type="Gene3D" id="3.40.50.1460">
    <property type="match status" value="1"/>
</dbReference>
<name>A0A553PN85_TIGCA</name>
<dbReference type="InterPro" id="IPR002398">
    <property type="entry name" value="Pept_C14"/>
</dbReference>
<dbReference type="PROSITE" id="PS01122">
    <property type="entry name" value="CASPASE_CYS"/>
    <property type="match status" value="1"/>
</dbReference>
<dbReference type="InterPro" id="IPR029030">
    <property type="entry name" value="Caspase-like_dom_sf"/>
</dbReference>
<evidence type="ECO:0008006" key="13">
    <source>
        <dbReference type="Google" id="ProtNLM"/>
    </source>
</evidence>
<dbReference type="PIRSF" id="PIRSF038001">
    <property type="entry name" value="Caspase_ICE"/>
    <property type="match status" value="1"/>
</dbReference>
<keyword evidence="3" id="KW-0053">Apoptosis</keyword>
<evidence type="ECO:0000256" key="2">
    <source>
        <dbReference type="ARBA" id="ARBA00022670"/>
    </source>
</evidence>
<accession>A0A553PN85</accession>
<dbReference type="InterPro" id="IPR002138">
    <property type="entry name" value="Pept_C14_p10"/>
</dbReference>
<gene>
    <name evidence="11" type="ORF">TCAL_09046</name>
</gene>
<dbReference type="OMA" id="VCYANTP"/>
<feature type="active site" evidence="7">
    <location>
        <position position="221"/>
    </location>
</feature>
<keyword evidence="2" id="KW-0645">Protease</keyword>
<feature type="domain" description="Caspase family p20" evidence="10">
    <location>
        <begin position="143"/>
        <end position="268"/>
    </location>
</feature>
<dbReference type="SUPFAM" id="SSF52129">
    <property type="entry name" value="Caspase-like"/>
    <property type="match status" value="1"/>
</dbReference>
<dbReference type="GO" id="GO:0006915">
    <property type="term" value="P:apoptotic process"/>
    <property type="evidence" value="ECO:0007669"/>
    <property type="project" value="UniProtKB-KW"/>
</dbReference>
<organism evidence="11 12">
    <name type="scientific">Tigriopus californicus</name>
    <name type="common">Marine copepod</name>
    <dbReference type="NCBI Taxonomy" id="6832"/>
    <lineage>
        <taxon>Eukaryota</taxon>
        <taxon>Metazoa</taxon>
        <taxon>Ecdysozoa</taxon>
        <taxon>Arthropoda</taxon>
        <taxon>Crustacea</taxon>
        <taxon>Multicrustacea</taxon>
        <taxon>Hexanauplia</taxon>
        <taxon>Copepoda</taxon>
        <taxon>Harpacticoida</taxon>
        <taxon>Harpacticidae</taxon>
        <taxon>Tigriopus</taxon>
    </lineage>
</organism>
<keyword evidence="5" id="KW-0788">Thiol protease</keyword>
<keyword evidence="12" id="KW-1185">Reference proteome</keyword>
<evidence type="ECO:0000259" key="9">
    <source>
        <dbReference type="PROSITE" id="PS50207"/>
    </source>
</evidence>
<evidence type="ECO:0000256" key="6">
    <source>
        <dbReference type="ARBA" id="ARBA00023145"/>
    </source>
</evidence>
<dbReference type="InterPro" id="IPR011600">
    <property type="entry name" value="Pept_C14_caspase"/>
</dbReference>
<keyword evidence="4" id="KW-0378">Hydrolase</keyword>
<dbReference type="SMART" id="SM00115">
    <property type="entry name" value="CASc"/>
    <property type="match status" value="1"/>
</dbReference>
<dbReference type="InterPro" id="IPR011029">
    <property type="entry name" value="DEATH-like_dom_sf"/>
</dbReference>
<evidence type="ECO:0000256" key="8">
    <source>
        <dbReference type="RuleBase" id="RU003971"/>
    </source>
</evidence>
<dbReference type="PROSITE" id="PS50207">
    <property type="entry name" value="CASPASE_P10"/>
    <property type="match status" value="1"/>
</dbReference>
<keyword evidence="6" id="KW-0865">Zymogen</keyword>
<protein>
    <recommendedName>
        <fullName evidence="13">Caspase</fullName>
    </recommendedName>
</protein>
<proteinExistence type="inferred from homology"/>
<dbReference type="InterPro" id="IPR015917">
    <property type="entry name" value="Pept_C14A"/>
</dbReference>
<dbReference type="PANTHER" id="PTHR47901:SF8">
    <property type="entry name" value="CASPASE-3"/>
    <property type="match status" value="1"/>
</dbReference>
<dbReference type="PANTHER" id="PTHR47901">
    <property type="entry name" value="CASPASE RECRUITMENT DOMAIN-CONTAINING PROTEIN 18"/>
    <property type="match status" value="1"/>
</dbReference>
<reference evidence="11 12" key="1">
    <citation type="journal article" date="2018" name="Nat. Ecol. Evol.">
        <title>Genomic signatures of mitonuclear coevolution across populations of Tigriopus californicus.</title>
        <authorList>
            <person name="Barreto F.S."/>
            <person name="Watson E.T."/>
            <person name="Lima T.G."/>
            <person name="Willett C.S."/>
            <person name="Edmands S."/>
            <person name="Li W."/>
            <person name="Burton R.S."/>
        </authorList>
    </citation>
    <scope>NUCLEOTIDE SEQUENCE [LARGE SCALE GENOMIC DNA]</scope>
    <source>
        <strain evidence="11 12">San Diego</strain>
    </source>
</reference>
<dbReference type="InterPro" id="IPR001309">
    <property type="entry name" value="Pept_C14_p20"/>
</dbReference>
<evidence type="ECO:0000256" key="1">
    <source>
        <dbReference type="ARBA" id="ARBA00010134"/>
    </source>
</evidence>
<dbReference type="OrthoDB" id="6044770at2759"/>
<dbReference type="Proteomes" id="UP000318571">
    <property type="component" value="Chromosome 6"/>
</dbReference>
<evidence type="ECO:0000256" key="7">
    <source>
        <dbReference type="PIRSR" id="PIRSR038001-1"/>
    </source>
</evidence>
<dbReference type="AlphaFoldDB" id="A0A553PN85"/>